<protein>
    <submittedName>
        <fullName evidence="4">FecR family protein</fullName>
    </submittedName>
</protein>
<comment type="caution">
    <text evidence="4">The sequence shown here is derived from an EMBL/GenBank/DDBJ whole genome shotgun (WGS) entry which is preliminary data.</text>
</comment>
<dbReference type="Gene3D" id="2.60.120.1440">
    <property type="match status" value="1"/>
</dbReference>
<dbReference type="FunFam" id="2.60.120.1440:FF:000001">
    <property type="entry name" value="Putative anti-sigma factor"/>
    <property type="match status" value="1"/>
</dbReference>
<evidence type="ECO:0000313" key="4">
    <source>
        <dbReference type="EMBL" id="KAA4096982.1"/>
    </source>
</evidence>
<keyword evidence="1" id="KW-0472">Membrane</keyword>
<feature type="transmembrane region" description="Helical" evidence="1">
    <location>
        <begin position="83"/>
        <end position="105"/>
    </location>
</feature>
<organism evidence="4 5">
    <name type="scientific">Bacteroides ovatus</name>
    <dbReference type="NCBI Taxonomy" id="28116"/>
    <lineage>
        <taxon>Bacteria</taxon>
        <taxon>Pseudomonadati</taxon>
        <taxon>Bacteroidota</taxon>
        <taxon>Bacteroidia</taxon>
        <taxon>Bacteroidales</taxon>
        <taxon>Bacteroidaceae</taxon>
        <taxon>Bacteroides</taxon>
    </lineage>
</organism>
<dbReference type="EMBL" id="VWKB01000018">
    <property type="protein sequence ID" value="KAA4096982.1"/>
    <property type="molecule type" value="Genomic_DNA"/>
</dbReference>
<dbReference type="Proteomes" id="UP000473905">
    <property type="component" value="Unassembled WGS sequence"/>
</dbReference>
<keyword evidence="1" id="KW-0812">Transmembrane</keyword>
<keyword evidence="1" id="KW-1133">Transmembrane helix</keyword>
<evidence type="ECO:0000313" key="5">
    <source>
        <dbReference type="Proteomes" id="UP000473905"/>
    </source>
</evidence>
<feature type="domain" description="Protein FecR C-terminal" evidence="3">
    <location>
        <begin position="260"/>
        <end position="327"/>
    </location>
</feature>
<dbReference type="Pfam" id="PF04773">
    <property type="entry name" value="FecR"/>
    <property type="match status" value="1"/>
</dbReference>
<accession>A0A5M5DW54</accession>
<feature type="domain" description="FecR protein" evidence="2">
    <location>
        <begin position="122"/>
        <end position="213"/>
    </location>
</feature>
<dbReference type="InterPro" id="IPR006860">
    <property type="entry name" value="FecR"/>
</dbReference>
<dbReference type="AlphaFoldDB" id="A0A5M5DW54"/>
<sequence>MHIINKAKDLLNKFRYGKISRSDFKKLVSTINDSSDLELEGDLFEEWNKFNAYPSLPQEEIDTLYCNLRKKMKISPFNKIMQYWGQIAASILFLFTTGLTVLYYIQHQEIQTLAEQNVVVHSRDSGTSLITLPDGTLVHLNTNSSLTYQQNFGQDNRKVKLSGEGYFEVKKDAKKKFIVNTEYMDVTVLGTKFNLYAYEDKNIVEMALVEGRVNVSTTFPPYQTVCIKPKEKVIYNKHNNKLNIEKTTTKMETAWLSKELAFREEKLENVFRCLSRKFGVKFSVDSLVSINDLYTGAFDDENVESILKVLKIHYGFNYTIEDGNINIRMNK</sequence>
<dbReference type="InterPro" id="IPR012373">
    <property type="entry name" value="Ferrdict_sens_TM"/>
</dbReference>
<name>A0A5M5DW54_BACOV</name>
<reference evidence="4 5" key="1">
    <citation type="journal article" date="2019" name="Nat. Med.">
        <title>A library of human gut bacterial isolates paired with longitudinal multiomics data enables mechanistic microbiome research.</title>
        <authorList>
            <person name="Poyet M."/>
            <person name="Groussin M."/>
            <person name="Gibbons S.M."/>
            <person name="Avila-Pacheco J."/>
            <person name="Jiang X."/>
            <person name="Kearney S.M."/>
            <person name="Perrotta A.R."/>
            <person name="Berdy B."/>
            <person name="Zhao S."/>
            <person name="Lieberman T.D."/>
            <person name="Swanson P.K."/>
            <person name="Smith M."/>
            <person name="Roesemann S."/>
            <person name="Alexander J.E."/>
            <person name="Rich S.A."/>
            <person name="Livny J."/>
            <person name="Vlamakis H."/>
            <person name="Clish C."/>
            <person name="Bullock K."/>
            <person name="Deik A."/>
            <person name="Scott J."/>
            <person name="Pierce K.A."/>
            <person name="Xavier R.J."/>
            <person name="Alm E.J."/>
        </authorList>
    </citation>
    <scope>NUCLEOTIDE SEQUENCE [LARGE SCALE GENOMIC DNA]</scope>
    <source>
        <strain evidence="4 5">BIOML-A134</strain>
    </source>
</reference>
<dbReference type="PANTHER" id="PTHR30273:SF2">
    <property type="entry name" value="PROTEIN FECR"/>
    <property type="match status" value="1"/>
</dbReference>
<dbReference type="PIRSF" id="PIRSF018266">
    <property type="entry name" value="FecR"/>
    <property type="match status" value="1"/>
</dbReference>
<proteinExistence type="predicted"/>
<dbReference type="Gene3D" id="3.55.50.30">
    <property type="match status" value="1"/>
</dbReference>
<gene>
    <name evidence="4" type="ORF">F3D66_14020</name>
</gene>
<dbReference type="InterPro" id="IPR032508">
    <property type="entry name" value="FecR_C"/>
</dbReference>
<evidence type="ECO:0000259" key="3">
    <source>
        <dbReference type="Pfam" id="PF16344"/>
    </source>
</evidence>
<dbReference type="GO" id="GO:0016989">
    <property type="term" value="F:sigma factor antagonist activity"/>
    <property type="evidence" value="ECO:0007669"/>
    <property type="project" value="TreeGrafter"/>
</dbReference>
<dbReference type="PANTHER" id="PTHR30273">
    <property type="entry name" value="PERIPLASMIC SIGNAL SENSOR AND SIGMA FACTOR ACTIVATOR FECR-RELATED"/>
    <property type="match status" value="1"/>
</dbReference>
<dbReference type="Pfam" id="PF16344">
    <property type="entry name" value="FecR_C"/>
    <property type="match status" value="1"/>
</dbReference>
<keyword evidence="5" id="KW-1185">Reference proteome</keyword>
<evidence type="ECO:0000256" key="1">
    <source>
        <dbReference type="SAM" id="Phobius"/>
    </source>
</evidence>
<evidence type="ECO:0000259" key="2">
    <source>
        <dbReference type="Pfam" id="PF04773"/>
    </source>
</evidence>
<dbReference type="RefSeq" id="WP_149944496.1">
    <property type="nucleotide sequence ID" value="NZ_JADMXV010000015.1"/>
</dbReference>